<evidence type="ECO:0000313" key="2">
    <source>
        <dbReference type="EMBL" id="OXA62382.1"/>
    </source>
</evidence>
<dbReference type="OrthoDB" id="9979538at2759"/>
<accession>A0A226EXR7</accession>
<comment type="caution">
    <text evidence="2">The sequence shown here is derived from an EMBL/GenBank/DDBJ whole genome shotgun (WGS) entry which is preliminary data.</text>
</comment>
<dbReference type="Pfam" id="PF16087">
    <property type="entry name" value="DUF4817"/>
    <property type="match status" value="1"/>
</dbReference>
<evidence type="ECO:0000313" key="3">
    <source>
        <dbReference type="Proteomes" id="UP000198287"/>
    </source>
</evidence>
<dbReference type="EMBL" id="LNIX01000001">
    <property type="protein sequence ID" value="OXA62382.1"/>
    <property type="molecule type" value="Genomic_DNA"/>
</dbReference>
<dbReference type="Proteomes" id="UP000198287">
    <property type="component" value="Unassembled WGS sequence"/>
</dbReference>
<organism evidence="2 3">
    <name type="scientific">Folsomia candida</name>
    <name type="common">Springtail</name>
    <dbReference type="NCBI Taxonomy" id="158441"/>
    <lineage>
        <taxon>Eukaryota</taxon>
        <taxon>Metazoa</taxon>
        <taxon>Ecdysozoa</taxon>
        <taxon>Arthropoda</taxon>
        <taxon>Hexapoda</taxon>
        <taxon>Collembola</taxon>
        <taxon>Entomobryomorpha</taxon>
        <taxon>Isotomoidea</taxon>
        <taxon>Isotomidae</taxon>
        <taxon>Proisotominae</taxon>
        <taxon>Folsomia</taxon>
    </lineage>
</organism>
<name>A0A226EXR7_FOLCA</name>
<dbReference type="AlphaFoldDB" id="A0A226EXR7"/>
<sequence>MRTTTKLTLKERIECVRLYSLHEQPRKVQLAWQQKFGTTPPSCKTIVAINKKFDATGSVADLLRTGRPKTSFTPTNMALVENAIKNDPAKTLRKLATDLGMKKTSVQRIKRNAEMNGTLGQEEKNRLKDTIATLNKMVGYLERKSTGSNSPKKISDGREQQSINMIPDTEIQILQPPQENFRTITHEIQIMESDQSEVVIPSVSLDPSTIILTPLS</sequence>
<evidence type="ECO:0000259" key="1">
    <source>
        <dbReference type="Pfam" id="PF16087"/>
    </source>
</evidence>
<proteinExistence type="predicted"/>
<keyword evidence="3" id="KW-1185">Reference proteome</keyword>
<feature type="domain" description="DUF4817" evidence="1">
    <location>
        <begin position="8"/>
        <end position="60"/>
    </location>
</feature>
<gene>
    <name evidence="2" type="ORF">Fcan01_01825</name>
</gene>
<reference evidence="2 3" key="1">
    <citation type="submission" date="2015-12" db="EMBL/GenBank/DDBJ databases">
        <title>The genome of Folsomia candida.</title>
        <authorList>
            <person name="Faddeeva A."/>
            <person name="Derks M.F."/>
            <person name="Anvar Y."/>
            <person name="Smit S."/>
            <person name="Van Straalen N."/>
            <person name="Roelofs D."/>
        </authorList>
    </citation>
    <scope>NUCLEOTIDE SEQUENCE [LARGE SCALE GENOMIC DNA]</scope>
    <source>
        <strain evidence="2 3">VU population</strain>
        <tissue evidence="2">Whole body</tissue>
    </source>
</reference>
<dbReference type="InterPro" id="IPR032135">
    <property type="entry name" value="DUF4817"/>
</dbReference>
<protein>
    <recommendedName>
        <fullName evidence="1">DUF4817 domain-containing protein</fullName>
    </recommendedName>
</protein>